<accession>A0A545TCQ4</accession>
<comment type="caution">
    <text evidence="1">The sequence shown here is derived from an EMBL/GenBank/DDBJ whole genome shotgun (WGS) entry which is preliminary data.</text>
</comment>
<gene>
    <name evidence="1" type="ORF">FLL45_08585</name>
</gene>
<reference evidence="1 2" key="1">
    <citation type="submission" date="2019-06" db="EMBL/GenBank/DDBJ databases">
        <title>Draft genome of Aliikangiella marina GYP-15.</title>
        <authorList>
            <person name="Wang G."/>
        </authorList>
    </citation>
    <scope>NUCLEOTIDE SEQUENCE [LARGE SCALE GENOMIC DNA]</scope>
    <source>
        <strain evidence="1 2">GYP-15</strain>
    </source>
</reference>
<dbReference type="EMBL" id="VIKR01000002">
    <property type="protein sequence ID" value="TQV74989.1"/>
    <property type="molecule type" value="Genomic_DNA"/>
</dbReference>
<dbReference type="RefSeq" id="WP_142941607.1">
    <property type="nucleotide sequence ID" value="NZ_VIKR01000002.1"/>
</dbReference>
<dbReference type="OrthoDB" id="9856263at2"/>
<dbReference type="AlphaFoldDB" id="A0A545TCQ4"/>
<organism evidence="1 2">
    <name type="scientific">Aliikangiella marina</name>
    <dbReference type="NCBI Taxonomy" id="1712262"/>
    <lineage>
        <taxon>Bacteria</taxon>
        <taxon>Pseudomonadati</taxon>
        <taxon>Pseudomonadota</taxon>
        <taxon>Gammaproteobacteria</taxon>
        <taxon>Oceanospirillales</taxon>
        <taxon>Pleioneaceae</taxon>
        <taxon>Aliikangiella</taxon>
    </lineage>
</organism>
<evidence type="ECO:0008006" key="3">
    <source>
        <dbReference type="Google" id="ProtNLM"/>
    </source>
</evidence>
<dbReference type="Proteomes" id="UP000317839">
    <property type="component" value="Unassembled WGS sequence"/>
</dbReference>
<proteinExistence type="predicted"/>
<sequence length="138" mass="15807">MKTFQDSDRDSLFSAVDIKFDKQANYADMSYRGAITLTCLNDSFEKLVKHPQFDFNMNTLADFTDAYPEIEMPGIESHAQFVQERLSVRGSTYKLAMVTNDTLGTALLSVYKLLMARTSIEIEVFSRKVQAVRWLLED</sequence>
<keyword evidence="2" id="KW-1185">Reference proteome</keyword>
<evidence type="ECO:0000313" key="2">
    <source>
        <dbReference type="Proteomes" id="UP000317839"/>
    </source>
</evidence>
<name>A0A545TCQ4_9GAMM</name>
<protein>
    <recommendedName>
        <fullName evidence="3">STAS/SEC14 domain-containing protein</fullName>
    </recommendedName>
</protein>
<evidence type="ECO:0000313" key="1">
    <source>
        <dbReference type="EMBL" id="TQV74989.1"/>
    </source>
</evidence>